<dbReference type="AlphaFoldDB" id="F8LD39"/>
<accession>F8LD39</accession>
<feature type="compositionally biased region" description="Acidic residues" evidence="1">
    <location>
        <begin position="54"/>
        <end position="64"/>
    </location>
</feature>
<evidence type="ECO:0000256" key="1">
    <source>
        <dbReference type="SAM" id="MobiDB-lite"/>
    </source>
</evidence>
<protein>
    <submittedName>
        <fullName evidence="2">Uncharacterized protein</fullName>
    </submittedName>
</protein>
<evidence type="ECO:0000313" key="2">
    <source>
        <dbReference type="EMBL" id="CCB91495.1"/>
    </source>
</evidence>
<gene>
    <name evidence="2" type="ORF">WCH_AD02370</name>
</gene>
<name>F8LD39_9BACT</name>
<feature type="region of interest" description="Disordered" evidence="1">
    <location>
        <begin position="32"/>
        <end position="64"/>
    </location>
</feature>
<organism evidence="2">
    <name type="scientific">Waddlia chondrophila 2032/99</name>
    <dbReference type="NCBI Taxonomy" id="765953"/>
    <lineage>
        <taxon>Bacteria</taxon>
        <taxon>Pseudomonadati</taxon>
        <taxon>Chlamydiota</taxon>
        <taxon>Chlamydiia</taxon>
        <taxon>Parachlamydiales</taxon>
        <taxon>Waddliaceae</taxon>
        <taxon>Waddlia</taxon>
    </lineage>
</organism>
<sequence>MDLLDLKKLALLGIAGGVLMAAGGHHPVFADGQGDSGGIDKEANGCSGGNGCEGVEDDSPDDGE</sequence>
<proteinExistence type="predicted"/>
<dbReference type="EMBL" id="FR872653">
    <property type="protein sequence ID" value="CCB91495.1"/>
    <property type="molecule type" value="Genomic_DNA"/>
</dbReference>
<reference evidence="2" key="1">
    <citation type="submission" date="2011-05" db="EMBL/GenBank/DDBJ databases">
        <title>Unity in variety -- the pan-genome of the Chlamydiae.</title>
        <authorList>
            <person name="Collingro A."/>
            <person name="Tischler P."/>
            <person name="Weinmaier T."/>
            <person name="Penz T."/>
            <person name="Heinz E."/>
            <person name="Brunham R.C."/>
            <person name="Read T.D."/>
            <person name="Bavoil P.M."/>
            <person name="Sachse K."/>
            <person name="Kahane S."/>
            <person name="Friedman M.G."/>
            <person name="Rattei T."/>
            <person name="Myers G.S.A."/>
            <person name="Horn M."/>
        </authorList>
    </citation>
    <scope>NUCLEOTIDE SEQUENCE</scope>
    <source>
        <strain evidence="2">2032/99</strain>
    </source>
</reference>